<dbReference type="InterPro" id="IPR041966">
    <property type="entry name" value="LOTUS-like"/>
</dbReference>
<feature type="region of interest" description="Disordered" evidence="1">
    <location>
        <begin position="68"/>
        <end position="101"/>
    </location>
</feature>
<dbReference type="EMBL" id="GEBQ01002424">
    <property type="protein sequence ID" value="JAT37553.1"/>
    <property type="molecule type" value="Transcribed_RNA"/>
</dbReference>
<gene>
    <name evidence="3" type="ORF">g.54736</name>
</gene>
<dbReference type="Pfam" id="PF12872">
    <property type="entry name" value="OST-HTH"/>
    <property type="match status" value="1"/>
</dbReference>
<protein>
    <recommendedName>
        <fullName evidence="2">HTH OST-type domain-containing protein</fullName>
    </recommendedName>
</protein>
<feature type="non-terminal residue" evidence="3">
    <location>
        <position position="129"/>
    </location>
</feature>
<name>A0A1B6MNR7_9HEMI</name>
<dbReference type="InterPro" id="IPR025605">
    <property type="entry name" value="OST-HTH/LOTUS_dom"/>
</dbReference>
<dbReference type="AlphaFoldDB" id="A0A1B6MNR7"/>
<accession>A0A1B6MNR7</accession>
<proteinExistence type="predicted"/>
<feature type="compositionally biased region" description="Low complexity" evidence="1">
    <location>
        <begin position="80"/>
        <end position="94"/>
    </location>
</feature>
<dbReference type="PROSITE" id="PS51644">
    <property type="entry name" value="HTH_OST"/>
    <property type="match status" value="1"/>
</dbReference>
<organism evidence="3">
    <name type="scientific">Graphocephala atropunctata</name>
    <dbReference type="NCBI Taxonomy" id="36148"/>
    <lineage>
        <taxon>Eukaryota</taxon>
        <taxon>Metazoa</taxon>
        <taxon>Ecdysozoa</taxon>
        <taxon>Arthropoda</taxon>
        <taxon>Hexapoda</taxon>
        <taxon>Insecta</taxon>
        <taxon>Pterygota</taxon>
        <taxon>Neoptera</taxon>
        <taxon>Paraneoptera</taxon>
        <taxon>Hemiptera</taxon>
        <taxon>Auchenorrhyncha</taxon>
        <taxon>Membracoidea</taxon>
        <taxon>Cicadellidae</taxon>
        <taxon>Cicadellinae</taxon>
        <taxon>Cicadellini</taxon>
        <taxon>Graphocephala</taxon>
    </lineage>
</organism>
<evidence type="ECO:0000256" key="1">
    <source>
        <dbReference type="SAM" id="MobiDB-lite"/>
    </source>
</evidence>
<evidence type="ECO:0000259" key="2">
    <source>
        <dbReference type="PROSITE" id="PS51644"/>
    </source>
</evidence>
<sequence>KLALPTLEPAMRRALDTAVSPAQYGYRTVEELLKAVNHVVHITGRGSKRVLVLNAQLADVGIPLPKEFGKATSQSNDITSPIPSDVQPSQPSSQNLLNGLFNKSSSSQNELILLSPAEFLQPPTLPFIP</sequence>
<feature type="non-terminal residue" evidence="3">
    <location>
        <position position="1"/>
    </location>
</feature>
<reference evidence="3" key="1">
    <citation type="submission" date="2015-11" db="EMBL/GenBank/DDBJ databases">
        <title>De novo transcriptome assembly of four potential Pierce s Disease insect vectors from Arizona vineyards.</title>
        <authorList>
            <person name="Tassone E.E."/>
        </authorList>
    </citation>
    <scope>NUCLEOTIDE SEQUENCE</scope>
</reference>
<evidence type="ECO:0000313" key="3">
    <source>
        <dbReference type="EMBL" id="JAT37553.1"/>
    </source>
</evidence>
<dbReference type="Gene3D" id="3.30.420.610">
    <property type="entry name" value="LOTUS domain-like"/>
    <property type="match status" value="1"/>
</dbReference>
<feature type="domain" description="HTH OST-type" evidence="2">
    <location>
        <begin position="1"/>
        <end position="56"/>
    </location>
</feature>